<name>A0A562WC44_9ACTN</name>
<evidence type="ECO:0008006" key="3">
    <source>
        <dbReference type="Google" id="ProtNLM"/>
    </source>
</evidence>
<dbReference type="OrthoDB" id="3424167at2"/>
<evidence type="ECO:0000313" key="2">
    <source>
        <dbReference type="Proteomes" id="UP000319728"/>
    </source>
</evidence>
<comment type="caution">
    <text evidence="1">The sequence shown here is derived from an EMBL/GenBank/DDBJ whole genome shotgun (WGS) entry which is preliminary data.</text>
</comment>
<accession>A0A562WC44</accession>
<gene>
    <name evidence="1" type="ORF">JD81_01340</name>
</gene>
<keyword evidence="2" id="KW-1185">Reference proteome</keyword>
<dbReference type="AlphaFoldDB" id="A0A562WC44"/>
<sequence length="274" mass="29421">MDQSPPFEQSRPLPPYRAVLAVDAKGFTDLPGCTHENVSRTIHQLVGAAMRDAGLDAEWSSPDFYGPTGDGLAVGLPTRVLPYLVHPFPAKLQERLDTHRREHPGEEPLRLRVSLHVGPLPTDVAAVGQGGNGTARNETHRLLDSEVVKSALREAKPRITLVAMIVSDRVFHDVISAGYAGLHPDHFVDVEARVEGKAFAQRAWLHLPTPSGAWPVGRTDDEPEPASEPQSPPAPAYPPSEQSVGTNYGQVVGGGTVHGGMQQSFGGHPFGSRS</sequence>
<dbReference type="RefSeq" id="WP_145816041.1">
    <property type="nucleotide sequence ID" value="NZ_AP023438.1"/>
</dbReference>
<organism evidence="1 2">
    <name type="scientific">Micromonospora sagamiensis</name>
    <dbReference type="NCBI Taxonomy" id="47875"/>
    <lineage>
        <taxon>Bacteria</taxon>
        <taxon>Bacillati</taxon>
        <taxon>Actinomycetota</taxon>
        <taxon>Actinomycetes</taxon>
        <taxon>Micromonosporales</taxon>
        <taxon>Micromonosporaceae</taxon>
        <taxon>Micromonospora</taxon>
    </lineage>
</organism>
<evidence type="ECO:0000313" key="1">
    <source>
        <dbReference type="EMBL" id="TWJ27840.1"/>
    </source>
</evidence>
<dbReference type="Proteomes" id="UP000319728">
    <property type="component" value="Unassembled WGS sequence"/>
</dbReference>
<protein>
    <recommendedName>
        <fullName evidence="3">Guanylate cyclase domain-containing protein</fullName>
    </recommendedName>
</protein>
<reference evidence="1 2" key="1">
    <citation type="submission" date="2019-07" db="EMBL/GenBank/DDBJ databases">
        <title>R&amp;d 2014.</title>
        <authorList>
            <person name="Klenk H.-P."/>
        </authorList>
    </citation>
    <scope>NUCLEOTIDE SEQUENCE [LARGE SCALE GENOMIC DNA]</scope>
    <source>
        <strain evidence="1 2">DSM 43912</strain>
    </source>
</reference>
<dbReference type="EMBL" id="VLLP01000001">
    <property type="protein sequence ID" value="TWJ27840.1"/>
    <property type="molecule type" value="Genomic_DNA"/>
</dbReference>
<proteinExistence type="predicted"/>